<keyword evidence="2" id="KW-1185">Reference proteome</keyword>
<organism evidence="1 2">
    <name type="scientific">Oleiagrimonas citrea</name>
    <dbReference type="NCBI Taxonomy" id="1665687"/>
    <lineage>
        <taxon>Bacteria</taxon>
        <taxon>Pseudomonadati</taxon>
        <taxon>Pseudomonadota</taxon>
        <taxon>Gammaproteobacteria</taxon>
        <taxon>Lysobacterales</taxon>
        <taxon>Rhodanobacteraceae</taxon>
        <taxon>Oleiagrimonas</taxon>
    </lineage>
</organism>
<protein>
    <submittedName>
        <fullName evidence="1">Uncharacterized protein</fullName>
    </submittedName>
</protein>
<accession>A0A846ZM44</accession>
<reference evidence="1 2" key="1">
    <citation type="journal article" date="2017" name="Int. J. Syst. Evol. Microbiol.">
        <title>Oleiagrimonas citrea sp. nov., a marine bacterium isolated from tidal flat sediment and emended description of the genus Oleiagrimonas Fang et al. 2015 and Oleiagrimonas soli.</title>
        <authorList>
            <person name="Yang S.H."/>
            <person name="Seo H.S."/>
            <person name="Seong C.N."/>
            <person name="Kwon K.K."/>
        </authorList>
    </citation>
    <scope>NUCLEOTIDE SEQUENCE [LARGE SCALE GENOMIC DNA]</scope>
    <source>
        <strain evidence="1 2">MEBiC09124</strain>
    </source>
</reference>
<sequence>MSEVKAVQVTLTVDELRYVIACGAALLQNIPESSLPTYSKFTKQQIIDFSVKMRDELERFGFDM</sequence>
<dbReference type="RefSeq" id="WP_168609175.1">
    <property type="nucleotide sequence ID" value="NZ_JAAZQD010000003.1"/>
</dbReference>
<evidence type="ECO:0000313" key="2">
    <source>
        <dbReference type="Proteomes" id="UP000541636"/>
    </source>
</evidence>
<name>A0A846ZM44_9GAMM</name>
<proteinExistence type="predicted"/>
<dbReference type="EMBL" id="JAAZQD010000003">
    <property type="protein sequence ID" value="NKZ39036.1"/>
    <property type="molecule type" value="Genomic_DNA"/>
</dbReference>
<comment type="caution">
    <text evidence="1">The sequence shown here is derived from an EMBL/GenBank/DDBJ whole genome shotgun (WGS) entry which is preliminary data.</text>
</comment>
<dbReference type="AlphaFoldDB" id="A0A846ZM44"/>
<evidence type="ECO:0000313" key="1">
    <source>
        <dbReference type="EMBL" id="NKZ39036.1"/>
    </source>
</evidence>
<dbReference type="Proteomes" id="UP000541636">
    <property type="component" value="Unassembled WGS sequence"/>
</dbReference>
<gene>
    <name evidence="1" type="ORF">HF690_08740</name>
</gene>